<evidence type="ECO:0000256" key="4">
    <source>
        <dbReference type="ARBA" id="ARBA00022989"/>
    </source>
</evidence>
<evidence type="ECO:0000256" key="5">
    <source>
        <dbReference type="ARBA" id="ARBA00023136"/>
    </source>
</evidence>
<dbReference type="Proteomes" id="UP000006621">
    <property type="component" value="Chromosome"/>
</dbReference>
<gene>
    <name evidence="7" type="ordered locus">Flexsi_1334</name>
</gene>
<keyword evidence="3 6" id="KW-0812">Transmembrane</keyword>
<comment type="subcellular location">
    <subcellularLocation>
        <location evidence="1">Cell membrane</location>
        <topology evidence="1">Multi-pass membrane protein</topology>
    </subcellularLocation>
</comment>
<dbReference type="HOGENOM" id="CLU_079569_3_0_0"/>
<dbReference type="EMBL" id="CP002858">
    <property type="protein sequence ID" value="AEI14985.1"/>
    <property type="molecule type" value="Genomic_DNA"/>
</dbReference>
<dbReference type="KEGG" id="fsi:Flexsi_1334"/>
<dbReference type="eggNOG" id="COG1280">
    <property type="taxonomic scope" value="Bacteria"/>
</dbReference>
<dbReference type="GO" id="GO:0005886">
    <property type="term" value="C:plasma membrane"/>
    <property type="evidence" value="ECO:0007669"/>
    <property type="project" value="UniProtKB-SubCell"/>
</dbReference>
<keyword evidence="2" id="KW-1003">Cell membrane</keyword>
<protein>
    <submittedName>
        <fullName evidence="7">Lysine exporter protein (LYSE/YGGA)</fullName>
    </submittedName>
</protein>
<dbReference type="PANTHER" id="PTHR30086">
    <property type="entry name" value="ARGININE EXPORTER PROTEIN ARGO"/>
    <property type="match status" value="1"/>
</dbReference>
<evidence type="ECO:0000256" key="6">
    <source>
        <dbReference type="SAM" id="Phobius"/>
    </source>
</evidence>
<dbReference type="PANTHER" id="PTHR30086:SF20">
    <property type="entry name" value="ARGININE EXPORTER PROTEIN ARGO-RELATED"/>
    <property type="match status" value="1"/>
</dbReference>
<dbReference type="STRING" id="717231.Flexsi_1334"/>
<name>F8E7J8_FLESM</name>
<dbReference type="Pfam" id="PF01810">
    <property type="entry name" value="LysE"/>
    <property type="match status" value="1"/>
</dbReference>
<dbReference type="OrthoDB" id="9804822at2"/>
<organism evidence="7 8">
    <name type="scientific">Flexistipes sinusarabici (strain ATCC 49648 / DSM 4947 / MAS 10)</name>
    <dbReference type="NCBI Taxonomy" id="717231"/>
    <lineage>
        <taxon>Bacteria</taxon>
        <taxon>Pseudomonadati</taxon>
        <taxon>Deferribacterota</taxon>
        <taxon>Deferribacteres</taxon>
        <taxon>Deferribacterales</taxon>
        <taxon>Flexistipitaceae</taxon>
        <taxon>Flexistipes</taxon>
    </lineage>
</organism>
<feature type="transmembrane region" description="Helical" evidence="6">
    <location>
        <begin position="154"/>
        <end position="177"/>
    </location>
</feature>
<dbReference type="GO" id="GO:0015171">
    <property type="term" value="F:amino acid transmembrane transporter activity"/>
    <property type="evidence" value="ECO:0007669"/>
    <property type="project" value="TreeGrafter"/>
</dbReference>
<feature type="transmembrane region" description="Helical" evidence="6">
    <location>
        <begin position="6"/>
        <end position="27"/>
    </location>
</feature>
<dbReference type="PIRSF" id="PIRSF006324">
    <property type="entry name" value="LeuE"/>
    <property type="match status" value="1"/>
</dbReference>
<dbReference type="InterPro" id="IPR001123">
    <property type="entry name" value="LeuE-type"/>
</dbReference>
<reference evidence="8" key="2">
    <citation type="submission" date="2011-06" db="EMBL/GenBank/DDBJ databases">
        <title>The complete genome of Flexistipes sinusarabici DSM 4947.</title>
        <authorList>
            <person name="Lucas S."/>
            <person name="Han J."/>
            <person name="Lapidus A."/>
            <person name="Bruce D."/>
            <person name="Goodwin L."/>
            <person name="Pitluck S."/>
            <person name="Peters L."/>
            <person name="Kyrpides N."/>
            <person name="Mavromatis K."/>
            <person name="Ivanova N."/>
            <person name="Mikhailova N."/>
            <person name="Chertkov O."/>
            <person name="Detter J.C."/>
            <person name="Tapia R."/>
            <person name="Han C."/>
            <person name="Land M."/>
            <person name="Hauser L."/>
            <person name="Markowitz V."/>
            <person name="Cheng J.-F."/>
            <person name="Hugenholtz P."/>
            <person name="Woyke T."/>
            <person name="Wu D."/>
            <person name="Spring S."/>
            <person name="Schroeder M."/>
            <person name="Brambilla E."/>
            <person name="Klenk H.-P."/>
            <person name="Eisen J.A."/>
        </authorList>
    </citation>
    <scope>NUCLEOTIDE SEQUENCE [LARGE SCALE GENOMIC DNA]</scope>
    <source>
        <strain evidence="8">DSM 4947 / MAS 10</strain>
    </source>
</reference>
<reference evidence="7 8" key="1">
    <citation type="journal article" date="2011" name="Stand. Genomic Sci.">
        <title>Genome sequence of the moderately thermophilic halophile Flexistipes sinusarabici strain (MAS10).</title>
        <authorList>
            <person name="Lapidus A."/>
            <person name="Chertkov O."/>
            <person name="Nolan M."/>
            <person name="Lucas S."/>
            <person name="Hammon N."/>
            <person name="Deshpande S."/>
            <person name="Cheng J.F."/>
            <person name="Tapia R."/>
            <person name="Han C."/>
            <person name="Goodwin L."/>
            <person name="Pitluck S."/>
            <person name="Liolios K."/>
            <person name="Pagani I."/>
            <person name="Ivanova N."/>
            <person name="Huntemann M."/>
            <person name="Mavromatis K."/>
            <person name="Mikhailova N."/>
            <person name="Pati A."/>
            <person name="Chen A."/>
            <person name="Palaniappan K."/>
            <person name="Land M."/>
            <person name="Hauser L."/>
            <person name="Brambilla E.M."/>
            <person name="Rohde M."/>
            <person name="Abt B."/>
            <person name="Spring S."/>
            <person name="Goker M."/>
            <person name="Bristow J."/>
            <person name="Eisen J.A."/>
            <person name="Markowitz V."/>
            <person name="Hugenholtz P."/>
            <person name="Kyrpides N.C."/>
            <person name="Klenk H.P."/>
            <person name="Woyke T."/>
        </authorList>
    </citation>
    <scope>NUCLEOTIDE SEQUENCE [LARGE SCALE GENOMIC DNA]</scope>
    <source>
        <strain evidence="8">DSM 4947 / MAS 10</strain>
    </source>
</reference>
<dbReference type="RefSeq" id="WP_013886469.1">
    <property type="nucleotide sequence ID" value="NC_015672.1"/>
</dbReference>
<evidence type="ECO:0000313" key="8">
    <source>
        <dbReference type="Proteomes" id="UP000006621"/>
    </source>
</evidence>
<sequence length="210" mass="23059">MNEQMITFFIVAALLTISPGADTMLVIRNVISSNASRGLLTTTGICSGLFFHAALSALGVSVILVKSAAAFYILKTVGAIYLCWLGVQSLRKAFEKEGNSASFKENKNHSVKLKKSFLEGWLNNVLNPKTAVFYFAFLPQFINPGDPVFIKSLGLAGIHCVMSFIWLSFIVFSVHSVRLLFIRPFFRRTLEGLSGGVLISLGIKLAFESR</sequence>
<evidence type="ECO:0000256" key="2">
    <source>
        <dbReference type="ARBA" id="ARBA00022475"/>
    </source>
</evidence>
<dbReference type="AlphaFoldDB" id="F8E7J8"/>
<evidence type="ECO:0000256" key="1">
    <source>
        <dbReference type="ARBA" id="ARBA00004651"/>
    </source>
</evidence>
<evidence type="ECO:0000313" key="7">
    <source>
        <dbReference type="EMBL" id="AEI14985.1"/>
    </source>
</evidence>
<proteinExistence type="predicted"/>
<accession>F8E7J8</accession>
<feature type="transmembrane region" description="Helical" evidence="6">
    <location>
        <begin position="39"/>
        <end position="63"/>
    </location>
</feature>
<evidence type="ECO:0000256" key="3">
    <source>
        <dbReference type="ARBA" id="ARBA00022692"/>
    </source>
</evidence>
<keyword evidence="5 6" id="KW-0472">Membrane</keyword>
<feature type="transmembrane region" description="Helical" evidence="6">
    <location>
        <begin position="69"/>
        <end position="87"/>
    </location>
</feature>
<keyword evidence="4 6" id="KW-1133">Transmembrane helix</keyword>
<keyword evidence="8" id="KW-1185">Reference proteome</keyword>